<name>A0A8S4QQA1_9NEOP</name>
<reference evidence="1" key="1">
    <citation type="submission" date="2022-03" db="EMBL/GenBank/DDBJ databases">
        <authorList>
            <person name="Lindestad O."/>
        </authorList>
    </citation>
    <scope>NUCLEOTIDE SEQUENCE</scope>
</reference>
<comment type="caution">
    <text evidence="1">The sequence shown here is derived from an EMBL/GenBank/DDBJ whole genome shotgun (WGS) entry which is preliminary data.</text>
</comment>
<accession>A0A8S4QQA1</accession>
<gene>
    <name evidence="1" type="primary">jg27856</name>
    <name evidence="1" type="ORF">PAEG_LOCUS4852</name>
</gene>
<protein>
    <submittedName>
        <fullName evidence="1">Jg27856 protein</fullName>
    </submittedName>
</protein>
<proteinExistence type="predicted"/>
<dbReference type="EMBL" id="CAKXAJ010017423">
    <property type="protein sequence ID" value="CAH2216902.1"/>
    <property type="molecule type" value="Genomic_DNA"/>
</dbReference>
<dbReference type="OrthoDB" id="6379801at2759"/>
<organism evidence="1 2">
    <name type="scientific">Pararge aegeria aegeria</name>
    <dbReference type="NCBI Taxonomy" id="348720"/>
    <lineage>
        <taxon>Eukaryota</taxon>
        <taxon>Metazoa</taxon>
        <taxon>Ecdysozoa</taxon>
        <taxon>Arthropoda</taxon>
        <taxon>Hexapoda</taxon>
        <taxon>Insecta</taxon>
        <taxon>Pterygota</taxon>
        <taxon>Neoptera</taxon>
        <taxon>Endopterygota</taxon>
        <taxon>Lepidoptera</taxon>
        <taxon>Glossata</taxon>
        <taxon>Ditrysia</taxon>
        <taxon>Papilionoidea</taxon>
        <taxon>Nymphalidae</taxon>
        <taxon>Satyrinae</taxon>
        <taxon>Satyrini</taxon>
        <taxon>Parargina</taxon>
        <taxon>Pararge</taxon>
    </lineage>
</organism>
<dbReference type="Proteomes" id="UP000838756">
    <property type="component" value="Unassembled WGS sequence"/>
</dbReference>
<evidence type="ECO:0000313" key="2">
    <source>
        <dbReference type="Proteomes" id="UP000838756"/>
    </source>
</evidence>
<sequence length="110" mass="12308">MASPNTFFKGGWSGETLTGLIKVPPPIQHYLSELEKSENLSWFSYSLPQDKSLKVAIRGVPVDTDPDELKEELCNLGSEPELVRPIQARQGRPGCRFFAVENRGPYPPHI</sequence>
<dbReference type="AlphaFoldDB" id="A0A8S4QQA1"/>
<keyword evidence="2" id="KW-1185">Reference proteome</keyword>
<evidence type="ECO:0000313" key="1">
    <source>
        <dbReference type="EMBL" id="CAH2216902.1"/>
    </source>
</evidence>